<evidence type="ECO:0000256" key="3">
    <source>
        <dbReference type="HAMAP-Rule" id="MF_01660"/>
    </source>
</evidence>
<comment type="pathway">
    <text evidence="3">Quinol/quinone metabolism; 1,4-dihydroxy-2-naphthoate biosynthesis; 1,4-dihydroxy-2-naphthoate from chorismate: step 3/7.</text>
</comment>
<dbReference type="InterPro" id="IPR022485">
    <property type="entry name" value="SHCHC_synthase_MenH"/>
</dbReference>
<dbReference type="GO" id="GO:0042372">
    <property type="term" value="P:phylloquinone biosynthetic process"/>
    <property type="evidence" value="ECO:0007669"/>
    <property type="project" value="UniProtKB-UniRule"/>
</dbReference>
<comment type="pathway">
    <text evidence="3">Cofactor biosynthesis; phylloquinone biosynthesis.</text>
</comment>
<reference evidence="5" key="1">
    <citation type="journal article" date="2015" name="Genome Announc.">
        <title>Draft Genome Sequence of Tolypothrix boutellei Strain VB521301.</title>
        <authorList>
            <person name="Chandrababunaidu M.M."/>
            <person name="Singh D."/>
            <person name="Sen D."/>
            <person name="Bhan S."/>
            <person name="Das S."/>
            <person name="Gupta A."/>
            <person name="Adhikary S.P."/>
            <person name="Tripathy S."/>
        </authorList>
    </citation>
    <scope>NUCLEOTIDE SEQUENCE</scope>
    <source>
        <strain evidence="5">VB521301</strain>
    </source>
</reference>
<dbReference type="PRINTS" id="PR00111">
    <property type="entry name" value="ABHYDROLASE"/>
</dbReference>
<keyword evidence="2 3" id="KW-0456">Lyase</keyword>
<dbReference type="InterPro" id="IPR029058">
    <property type="entry name" value="AB_hydrolase_fold"/>
</dbReference>
<dbReference type="Pfam" id="PF00561">
    <property type="entry name" value="Abhydrolase_1"/>
    <property type="match status" value="1"/>
</dbReference>
<evidence type="ECO:0000256" key="2">
    <source>
        <dbReference type="ARBA" id="ARBA00023239"/>
    </source>
</evidence>
<dbReference type="SUPFAM" id="SSF53474">
    <property type="entry name" value="alpha/beta-Hydrolases"/>
    <property type="match status" value="1"/>
</dbReference>
<proteinExistence type="inferred from homology"/>
<gene>
    <name evidence="3 5" type="primary">menH</name>
    <name evidence="5" type="ORF">DA73_0400026340</name>
</gene>
<dbReference type="HAMAP" id="MF_01660">
    <property type="entry name" value="MenH"/>
    <property type="match status" value="1"/>
</dbReference>
<accession>A0A8S9T881</accession>
<comment type="function">
    <text evidence="3">Catalyzes a proton abstraction reaction that results in 2,5-elimination of pyruvate from 2-succinyl-5-enolpyruvyl-6-hydroxy-3-cyclohexene-1-carboxylate (SEPHCHC) and the formation of 2-succinyl-6-hydroxy-2,4-cyclohexadiene-1-carboxylate (SHCHC).</text>
</comment>
<evidence type="ECO:0000256" key="1">
    <source>
        <dbReference type="ARBA" id="ARBA00022428"/>
    </source>
</evidence>
<organism evidence="5 6">
    <name type="scientific">Tolypothrix bouteillei VB521301</name>
    <dbReference type="NCBI Taxonomy" id="1479485"/>
    <lineage>
        <taxon>Bacteria</taxon>
        <taxon>Bacillati</taxon>
        <taxon>Cyanobacteriota</taxon>
        <taxon>Cyanophyceae</taxon>
        <taxon>Nostocales</taxon>
        <taxon>Tolypothrichaceae</taxon>
        <taxon>Tolypothrix</taxon>
    </lineage>
</organism>
<comment type="caution">
    <text evidence="5">The sequence shown here is derived from an EMBL/GenBank/DDBJ whole genome shotgun (WGS) entry which is preliminary data.</text>
</comment>
<dbReference type="GO" id="GO:0070205">
    <property type="term" value="F:2-succinyl-6-hydroxy-2,4-cyclohexadiene-1-carboxylate synthase activity"/>
    <property type="evidence" value="ECO:0007669"/>
    <property type="project" value="UniProtKB-UniRule"/>
</dbReference>
<dbReference type="RefSeq" id="WP_038081239.1">
    <property type="nucleotide sequence ID" value="NZ_JHEG04000001.1"/>
</dbReference>
<dbReference type="EC" id="4.2.99.20" evidence="3"/>
<dbReference type="NCBIfam" id="TIGR03695">
    <property type="entry name" value="menH_SHCHC"/>
    <property type="match status" value="1"/>
</dbReference>
<dbReference type="EMBL" id="JHEG04000001">
    <property type="protein sequence ID" value="KAF3888605.1"/>
    <property type="molecule type" value="Genomic_DNA"/>
</dbReference>
<dbReference type="InterPro" id="IPR000073">
    <property type="entry name" value="AB_hydrolase_1"/>
</dbReference>
<comment type="similarity">
    <text evidence="3">Belongs to the AB hydrolase superfamily. MenH family.</text>
</comment>
<protein>
    <recommendedName>
        <fullName evidence="3">Putative 2-succinyl-6-hydroxy-2,4-cyclohexadiene-1-carboxylate synthase</fullName>
        <shortName evidence="3">SHCHC synthase</shortName>
        <ecNumber evidence="3">4.2.99.20</ecNumber>
    </recommendedName>
</protein>
<comment type="catalytic activity">
    <reaction evidence="3">
        <text>5-enolpyruvoyl-6-hydroxy-2-succinyl-cyclohex-3-ene-1-carboxylate = (1R,6R)-6-hydroxy-2-succinyl-cyclohexa-2,4-diene-1-carboxylate + pyruvate</text>
        <dbReference type="Rhea" id="RHEA:25597"/>
        <dbReference type="ChEBI" id="CHEBI:15361"/>
        <dbReference type="ChEBI" id="CHEBI:58689"/>
        <dbReference type="ChEBI" id="CHEBI:58818"/>
        <dbReference type="EC" id="4.2.99.20"/>
    </reaction>
</comment>
<evidence type="ECO:0000313" key="5">
    <source>
        <dbReference type="EMBL" id="KAF3888605.1"/>
    </source>
</evidence>
<dbReference type="AlphaFoldDB" id="A0A8S9T881"/>
<keyword evidence="1" id="KW-0474">Menaquinone biosynthesis</keyword>
<dbReference type="Proteomes" id="UP000029738">
    <property type="component" value="Unassembled WGS sequence"/>
</dbReference>
<feature type="domain" description="AB hydrolase-1" evidence="4">
    <location>
        <begin position="19"/>
        <end position="256"/>
    </location>
</feature>
<comment type="subunit">
    <text evidence="3">Monomer.</text>
</comment>
<evidence type="ECO:0000313" key="6">
    <source>
        <dbReference type="Proteomes" id="UP000029738"/>
    </source>
</evidence>
<name>A0A8S9T881_9CYAN</name>
<dbReference type="PANTHER" id="PTHR42916">
    <property type="entry name" value="2-SUCCINYL-5-ENOLPYRUVYL-6-HYDROXY-3-CYCLOHEXENE-1-CARBOXYLATE SYNTHASE"/>
    <property type="match status" value="1"/>
</dbReference>
<dbReference type="PANTHER" id="PTHR42916:SF1">
    <property type="entry name" value="PROTEIN PHYLLO, CHLOROPLASTIC"/>
    <property type="match status" value="1"/>
</dbReference>
<dbReference type="Gene3D" id="3.40.50.1820">
    <property type="entry name" value="alpha/beta hydrolase"/>
    <property type="match status" value="1"/>
</dbReference>
<reference evidence="5" key="2">
    <citation type="submission" date="2019-11" db="EMBL/GenBank/DDBJ databases">
        <title>Improved Assembly of Tolypothrix boutellei genome.</title>
        <authorList>
            <person name="Sarangi A.N."/>
            <person name="Mukherjee M."/>
            <person name="Ghosh S."/>
            <person name="Singh D."/>
            <person name="Das A."/>
            <person name="Kant S."/>
            <person name="Prusty A."/>
            <person name="Tripathy S."/>
        </authorList>
    </citation>
    <scope>NUCLEOTIDE SEQUENCE</scope>
    <source>
        <strain evidence="5">VB521301</strain>
    </source>
</reference>
<dbReference type="GO" id="GO:0009234">
    <property type="term" value="P:menaquinone biosynthetic process"/>
    <property type="evidence" value="ECO:0007669"/>
    <property type="project" value="UniProtKB-UniRule"/>
</dbReference>
<keyword evidence="6" id="KW-1185">Reference proteome</keyword>
<sequence length="285" mass="32894">MNPQNYQFHYTFTGSSDKPLILFLHGFMGNSHEFDEAITLLSKEFYCLTVDLPGHGKTKIFGDSDRYTMANTAVALIHLLDELKISQCFLVGYSMGGRLALYLTLHFPHRFSKVVLESASPGLATITEREERIRRDEQIARKLERSVERNDFIAYLSNWYNQAIFGLIKTHPHYQVLLETRLQNNPIELAKSLRFMGTGQQPPLWEKLKENTVPMLLLVGKYDEKFVDINGKISNFCTFCQLEMIDKVGHNIHFENTLAFVESVRRFFLEAEPRKIHSQAEPGNE</sequence>
<evidence type="ECO:0000259" key="4">
    <source>
        <dbReference type="Pfam" id="PF00561"/>
    </source>
</evidence>